<sequence>MEEKLHPELRKMFSVMPKMNFDRENLADVRIQSNEMLVSIPNDAVLTTERFIPGPEGEPDVRVKIYEPKVKDEILPGVFYIHGGGYIVGSPELEEARCQELVTDVNCVIVSVDYRLAPEHPFPAPVEDCYAALNWFSENAEGQGVDPSRIAVVGASAGGGLTAAVSLLARDRKGPSIAFQMPLYPMIDDRHITPSSNEITDDRVWNTKFNRQGWEMYLGNNKGEVSPYAAPARSTDLSGLPPTYTCVGDLDPFRDETIDYVARLRQAGVPVEFHLYPGCFHGFEFAVPTAEISQRAKNEYNSALKHALHQPQFSETV</sequence>
<keyword evidence="1 3" id="KW-0378">Hydrolase</keyword>
<organism evidence="3 4">
    <name type="scientific">Tigheibacillus jepli</name>
    <dbReference type="NCBI Taxonomy" id="3035914"/>
    <lineage>
        <taxon>Bacteria</taxon>
        <taxon>Bacillati</taxon>
        <taxon>Bacillota</taxon>
        <taxon>Bacilli</taxon>
        <taxon>Bacillales</taxon>
        <taxon>Bacillaceae</taxon>
        <taxon>Tigheibacillus</taxon>
    </lineage>
</organism>
<dbReference type="InterPro" id="IPR029058">
    <property type="entry name" value="AB_hydrolase_fold"/>
</dbReference>
<dbReference type="InterPro" id="IPR013094">
    <property type="entry name" value="AB_hydrolase_3"/>
</dbReference>
<proteinExistence type="predicted"/>
<evidence type="ECO:0000256" key="1">
    <source>
        <dbReference type="ARBA" id="ARBA00022801"/>
    </source>
</evidence>
<evidence type="ECO:0000259" key="2">
    <source>
        <dbReference type="Pfam" id="PF07859"/>
    </source>
</evidence>
<name>A0ABU5CKS6_9BACI</name>
<dbReference type="RefSeq" id="WP_306066034.1">
    <property type="nucleotide sequence ID" value="NZ_JAROCA020000003.1"/>
</dbReference>
<dbReference type="Pfam" id="PF07859">
    <property type="entry name" value="Abhydrolase_3"/>
    <property type="match status" value="1"/>
</dbReference>
<reference evidence="3 4" key="1">
    <citation type="submission" date="2023-10" db="EMBL/GenBank/DDBJ databases">
        <title>179-bfca-hs.</title>
        <authorList>
            <person name="Miliotis G."/>
            <person name="Sengupta P."/>
            <person name="Hameed A."/>
            <person name="Chuvochina M."/>
            <person name="Mcdonagh F."/>
            <person name="Simpson A.C."/>
            <person name="Singh N.K."/>
            <person name="Rekha P.D."/>
            <person name="Raman K."/>
            <person name="Hugenholtz P."/>
            <person name="Venkateswaran K."/>
        </authorList>
    </citation>
    <scope>NUCLEOTIDE SEQUENCE [LARGE SCALE GENOMIC DNA]</scope>
    <source>
        <strain evidence="3 4">179-BFC-A-HS</strain>
    </source>
</reference>
<feature type="domain" description="Alpha/beta hydrolase fold-3" evidence="2">
    <location>
        <begin position="78"/>
        <end position="283"/>
    </location>
</feature>
<protein>
    <submittedName>
        <fullName evidence="3">Alpha/beta hydrolase</fullName>
    </submittedName>
</protein>
<dbReference type="Proteomes" id="UP001228376">
    <property type="component" value="Unassembled WGS sequence"/>
</dbReference>
<evidence type="ECO:0000313" key="4">
    <source>
        <dbReference type="Proteomes" id="UP001228376"/>
    </source>
</evidence>
<keyword evidence="4" id="KW-1185">Reference proteome</keyword>
<gene>
    <name evidence="3" type="ORF">P5G51_017650</name>
</gene>
<dbReference type="GO" id="GO:0016787">
    <property type="term" value="F:hydrolase activity"/>
    <property type="evidence" value="ECO:0007669"/>
    <property type="project" value="UniProtKB-KW"/>
</dbReference>
<dbReference type="InterPro" id="IPR050300">
    <property type="entry name" value="GDXG_lipolytic_enzyme"/>
</dbReference>
<dbReference type="EMBL" id="JAROCA020000003">
    <property type="protein sequence ID" value="MDY0406920.1"/>
    <property type="molecule type" value="Genomic_DNA"/>
</dbReference>
<accession>A0ABU5CKS6</accession>
<dbReference type="Gene3D" id="3.40.50.1820">
    <property type="entry name" value="alpha/beta hydrolase"/>
    <property type="match status" value="1"/>
</dbReference>
<dbReference type="SUPFAM" id="SSF53474">
    <property type="entry name" value="alpha/beta-Hydrolases"/>
    <property type="match status" value="1"/>
</dbReference>
<dbReference type="PANTHER" id="PTHR48081">
    <property type="entry name" value="AB HYDROLASE SUPERFAMILY PROTEIN C4A8.06C"/>
    <property type="match status" value="1"/>
</dbReference>
<evidence type="ECO:0000313" key="3">
    <source>
        <dbReference type="EMBL" id="MDY0406920.1"/>
    </source>
</evidence>
<comment type="caution">
    <text evidence="3">The sequence shown here is derived from an EMBL/GenBank/DDBJ whole genome shotgun (WGS) entry which is preliminary data.</text>
</comment>
<dbReference type="PANTHER" id="PTHR48081:SF8">
    <property type="entry name" value="ALPHA_BETA HYDROLASE FOLD-3 DOMAIN-CONTAINING PROTEIN-RELATED"/>
    <property type="match status" value="1"/>
</dbReference>